<dbReference type="EMBL" id="JACEIP010000018">
    <property type="protein sequence ID" value="MBA4543574.1"/>
    <property type="molecule type" value="Genomic_DNA"/>
</dbReference>
<dbReference type="InterPro" id="IPR050624">
    <property type="entry name" value="HTH-type_Tx_Regulator"/>
</dbReference>
<dbReference type="PROSITE" id="PS50977">
    <property type="entry name" value="HTH_TETR_2"/>
    <property type="match status" value="1"/>
</dbReference>
<dbReference type="RefSeq" id="WP_033101546.1">
    <property type="nucleotide sequence ID" value="NZ_JACEIP010000018.1"/>
</dbReference>
<dbReference type="SUPFAM" id="SSF46689">
    <property type="entry name" value="Homeodomain-like"/>
    <property type="match status" value="1"/>
</dbReference>
<evidence type="ECO:0000256" key="2">
    <source>
        <dbReference type="PROSITE-ProRule" id="PRU00335"/>
    </source>
</evidence>
<protein>
    <submittedName>
        <fullName evidence="4">TetR/AcrR family transcriptional regulator</fullName>
    </submittedName>
</protein>
<dbReference type="AlphaFoldDB" id="A0A7W1XBG7"/>
<proteinExistence type="predicted"/>
<dbReference type="PRINTS" id="PR00455">
    <property type="entry name" value="HTHTETR"/>
</dbReference>
<feature type="domain" description="HTH tetR-type" evidence="3">
    <location>
        <begin position="18"/>
        <end position="78"/>
    </location>
</feature>
<dbReference type="GO" id="GO:0003677">
    <property type="term" value="F:DNA binding"/>
    <property type="evidence" value="ECO:0007669"/>
    <property type="project" value="UniProtKB-UniRule"/>
</dbReference>
<sequence length="209" mass="23670">MQAMLPLFSLLQEDFPLSNQQYRLLSASLAAFSKSGYPSTSVSMIVANARTSKSTFYKHYKNKESILIHLFDLLSTALIRKVEDVLRSVPPTSKRTFQAIKTYIDTCFTHRDAAKLLMVDTVGLVPSLEKKRQAVIDQFASIFQRELSSLTCHRLTKEQWILSHAMVGAINQIVIRSLLEEELPSPVELAGVLEKMMSKLLREKSEFDS</sequence>
<keyword evidence="5" id="KW-1185">Reference proteome</keyword>
<keyword evidence="1 2" id="KW-0238">DNA-binding</keyword>
<dbReference type="InterPro" id="IPR009057">
    <property type="entry name" value="Homeodomain-like_sf"/>
</dbReference>
<dbReference type="Proteomes" id="UP000530514">
    <property type="component" value="Unassembled WGS sequence"/>
</dbReference>
<evidence type="ECO:0000313" key="4">
    <source>
        <dbReference type="EMBL" id="MBA4543574.1"/>
    </source>
</evidence>
<dbReference type="PANTHER" id="PTHR43479">
    <property type="entry name" value="ACREF/ENVCD OPERON REPRESSOR-RELATED"/>
    <property type="match status" value="1"/>
</dbReference>
<gene>
    <name evidence="4" type="ORF">H1164_11785</name>
</gene>
<comment type="caution">
    <text evidence="4">The sequence shown here is derived from an EMBL/GenBank/DDBJ whole genome shotgun (WGS) entry which is preliminary data.</text>
</comment>
<reference evidence="4 5" key="1">
    <citation type="submission" date="2020-07" db="EMBL/GenBank/DDBJ databases">
        <authorList>
            <person name="Feng H."/>
        </authorList>
    </citation>
    <scope>NUCLEOTIDE SEQUENCE [LARGE SCALE GENOMIC DNA]</scope>
    <source>
        <strain evidence="5">s-11</strain>
    </source>
</reference>
<evidence type="ECO:0000313" key="5">
    <source>
        <dbReference type="Proteomes" id="UP000530514"/>
    </source>
</evidence>
<accession>A0A7W1XBG7</accession>
<dbReference type="InterPro" id="IPR001647">
    <property type="entry name" value="HTH_TetR"/>
</dbReference>
<dbReference type="OrthoDB" id="9814200at2"/>
<feature type="DNA-binding region" description="H-T-H motif" evidence="2">
    <location>
        <begin position="41"/>
        <end position="60"/>
    </location>
</feature>
<name>A0A7W1XBG7_9BACL</name>
<evidence type="ECO:0000256" key="1">
    <source>
        <dbReference type="ARBA" id="ARBA00023125"/>
    </source>
</evidence>
<evidence type="ECO:0000259" key="3">
    <source>
        <dbReference type="PROSITE" id="PS50977"/>
    </source>
</evidence>
<dbReference type="Pfam" id="PF00440">
    <property type="entry name" value="TetR_N"/>
    <property type="match status" value="1"/>
</dbReference>
<dbReference type="Gene3D" id="1.10.357.10">
    <property type="entry name" value="Tetracycline Repressor, domain 2"/>
    <property type="match status" value="1"/>
</dbReference>
<dbReference type="PANTHER" id="PTHR43479:SF11">
    <property type="entry name" value="ACREF_ENVCD OPERON REPRESSOR-RELATED"/>
    <property type="match status" value="1"/>
</dbReference>
<organism evidence="4 5">
    <name type="scientific">Thermoactinomyces daqus</name>
    <dbReference type="NCBI Taxonomy" id="1329516"/>
    <lineage>
        <taxon>Bacteria</taxon>
        <taxon>Bacillati</taxon>
        <taxon>Bacillota</taxon>
        <taxon>Bacilli</taxon>
        <taxon>Bacillales</taxon>
        <taxon>Thermoactinomycetaceae</taxon>
        <taxon>Thermoactinomyces</taxon>
    </lineage>
</organism>